<comment type="caution">
    <text evidence="1">The sequence shown here is derived from an EMBL/GenBank/DDBJ whole genome shotgun (WGS) entry which is preliminary data.</text>
</comment>
<evidence type="ECO:0000313" key="2">
    <source>
        <dbReference type="Proteomes" id="UP001595191"/>
    </source>
</evidence>
<name>A0ACC7LJJ3_9FLAO</name>
<organism evidence="1 2">
    <name type="scientific">Meishania litoralis</name>
    <dbReference type="NCBI Taxonomy" id="3434685"/>
    <lineage>
        <taxon>Bacteria</taxon>
        <taxon>Pseudomonadati</taxon>
        <taxon>Bacteroidota</taxon>
        <taxon>Flavobacteriia</taxon>
        <taxon>Flavobacteriales</taxon>
        <taxon>Flavobacteriaceae</taxon>
        <taxon>Meishania</taxon>
    </lineage>
</organism>
<gene>
    <name evidence="1" type="ORF">ACEZ3G_09650</name>
</gene>
<evidence type="ECO:0000313" key="1">
    <source>
        <dbReference type="EMBL" id="MFH6603739.1"/>
    </source>
</evidence>
<dbReference type="Proteomes" id="UP001595191">
    <property type="component" value="Unassembled WGS sequence"/>
</dbReference>
<proteinExistence type="predicted"/>
<dbReference type="EMBL" id="JBHFPV010000002">
    <property type="protein sequence ID" value="MFH6603739.1"/>
    <property type="molecule type" value="Genomic_DNA"/>
</dbReference>
<protein>
    <submittedName>
        <fullName evidence="1">Acyl-CoA reductase</fullName>
    </submittedName>
</protein>
<keyword evidence="2" id="KW-1185">Reference proteome</keyword>
<reference evidence="1" key="1">
    <citation type="submission" date="2024-09" db="EMBL/GenBank/DDBJ databases">
        <authorList>
            <person name="Liu J."/>
        </authorList>
    </citation>
    <scope>NUCLEOTIDE SEQUENCE</scope>
    <source>
        <strain evidence="1">NBU2967</strain>
    </source>
</reference>
<sequence>MNDRLKTFIAFAKLGQFLRDFINNTPKETEWSNKLQDAIILAGHKNGWFTEENIKYTLGQWSELLTEDRLNEWFSKYDVEKNKLKKVALIMAGNIPLVGFHDFLAVLLTGNSVLIKLSSNDSVLLPFLSEYLIEVEPSIRNRIEFKKDQLKDFDVVIATGSNNTARYFEYYFGKVPNIIRKNRNSVAVLTGEESMEQLEALGEDIFRYYGLGCRSVSKLFVPQGYDFDPFFKAIYTYRDIIELKKYANNYDYNKAVYLMSEFKILDNGFLILKKDKSYASPIASSFYEEYASLSGLKQRLESDAQKIQCIVGAGIDDNEIAFGHTQRPRLTDYADGIDTVEFLLKT</sequence>
<accession>A0ACC7LJJ3</accession>